<evidence type="ECO:0000256" key="1">
    <source>
        <dbReference type="SAM" id="SignalP"/>
    </source>
</evidence>
<dbReference type="NCBIfam" id="TIGR02276">
    <property type="entry name" value="beta_rpt_yvtn"/>
    <property type="match status" value="1"/>
</dbReference>
<gene>
    <name evidence="2" type="ORF">FHU38_004103</name>
</gene>
<dbReference type="InterPro" id="IPR015943">
    <property type="entry name" value="WD40/YVTN_repeat-like_dom_sf"/>
</dbReference>
<keyword evidence="3" id="KW-1185">Reference proteome</keyword>
<evidence type="ECO:0000313" key="2">
    <source>
        <dbReference type="EMBL" id="NIJ13759.1"/>
    </source>
</evidence>
<proteinExistence type="predicted"/>
<protein>
    <submittedName>
        <fullName evidence="2">YVTN family beta-propeller protein</fullName>
    </submittedName>
</protein>
<dbReference type="InterPro" id="IPR051200">
    <property type="entry name" value="Host-pathogen_enzymatic-act"/>
</dbReference>
<accession>A0A7X5UT57</accession>
<name>A0A7X5UT57_9PSEU</name>
<feature type="chain" id="PRO_5039277211" evidence="1">
    <location>
        <begin position="25"/>
        <end position="390"/>
    </location>
</feature>
<feature type="signal peptide" evidence="1">
    <location>
        <begin position="1"/>
        <end position="24"/>
    </location>
</feature>
<keyword evidence="1" id="KW-0732">Signal</keyword>
<reference evidence="2 3" key="1">
    <citation type="submission" date="2020-03" db="EMBL/GenBank/DDBJ databases">
        <title>Sequencing the genomes of 1000 actinobacteria strains.</title>
        <authorList>
            <person name="Klenk H.-P."/>
        </authorList>
    </citation>
    <scope>NUCLEOTIDE SEQUENCE [LARGE SCALE GENOMIC DNA]</scope>
    <source>
        <strain evidence="2 3">DSM 45685</strain>
    </source>
</reference>
<dbReference type="Gene3D" id="2.130.10.10">
    <property type="entry name" value="YVTN repeat-like/Quinoprotein amine dehydrogenase"/>
    <property type="match status" value="2"/>
</dbReference>
<dbReference type="PANTHER" id="PTHR47197">
    <property type="entry name" value="PROTEIN NIRF"/>
    <property type="match status" value="1"/>
</dbReference>
<organism evidence="2 3">
    <name type="scientific">Saccharomonospora amisosensis</name>
    <dbReference type="NCBI Taxonomy" id="1128677"/>
    <lineage>
        <taxon>Bacteria</taxon>
        <taxon>Bacillati</taxon>
        <taxon>Actinomycetota</taxon>
        <taxon>Actinomycetes</taxon>
        <taxon>Pseudonocardiales</taxon>
        <taxon>Pseudonocardiaceae</taxon>
        <taxon>Saccharomonospora</taxon>
    </lineage>
</organism>
<dbReference type="EMBL" id="JAAOYM010000001">
    <property type="protein sequence ID" value="NIJ13759.1"/>
    <property type="molecule type" value="Genomic_DNA"/>
</dbReference>
<dbReference type="InterPro" id="IPR011964">
    <property type="entry name" value="YVTN_b-propeller_repeat"/>
</dbReference>
<dbReference type="InterPro" id="IPR011045">
    <property type="entry name" value="N2O_reductase_N"/>
</dbReference>
<dbReference type="SUPFAM" id="SSF50974">
    <property type="entry name" value="Nitrous oxide reductase, N-terminal domain"/>
    <property type="match status" value="1"/>
</dbReference>
<dbReference type="RefSeq" id="WP_167173773.1">
    <property type="nucleotide sequence ID" value="NZ_JAAOYM010000001.1"/>
</dbReference>
<evidence type="ECO:0000313" key="3">
    <source>
        <dbReference type="Proteomes" id="UP000545493"/>
    </source>
</evidence>
<dbReference type="PANTHER" id="PTHR47197:SF3">
    <property type="entry name" value="DIHYDRO-HEME D1 DEHYDROGENASE"/>
    <property type="match status" value="1"/>
</dbReference>
<dbReference type="AlphaFoldDB" id="A0A7X5UT57"/>
<sequence>MRKRLGSLATAILLIVTLAPSAAASPNRDVMFVGNNWDGTVDLVDARTFTKYQRIDVVGDLEERKASMTPDQLIAMLVIRRTAGEGHDQLVDDIMVSPDGRTMYVSRPSLGDVSAFDVATGEQLWVRRVDGYRSDHMALSPDGRTLLVSATTANVVDAVDTATGSITGRFESGDFPHENQYSPDGKTIYNATIGNVVAPDDPLLDAAKGRRWLTVADAETLRVREVIDFGVGIRPFVIMPDQRTMYAQLSFHNGFIEYDLQQRRRTRTVHLPLSEEAKQLRRDEYPLDSAHHGLTMNRDHSKICDAGTISDYAAILSVPSLTVDRIVPTGKKPYWAATSPDGKHCFLSNSDSDDISVVSFENPREIARIPVGDHPQRVRGYSVPADVLAP</sequence>
<dbReference type="Proteomes" id="UP000545493">
    <property type="component" value="Unassembled WGS sequence"/>
</dbReference>
<comment type="caution">
    <text evidence="2">The sequence shown here is derived from an EMBL/GenBank/DDBJ whole genome shotgun (WGS) entry which is preliminary data.</text>
</comment>